<name>A0A4Y2F0F0_ARAVE</name>
<dbReference type="OrthoDB" id="6431089at2759"/>
<sequence length="212" mass="23105">MPRLRILRASNCLPLLDSVVGSAVGTRITDIDKISETARFLIISLRNELLSKTSPFATEKALQGIGGSPKSVKKFKSGDLLIEISSAIQTKYFLLAKIFLNNSVKITIHRTLNSSQGVVSEPQLLHSPEPEIHEGLTSQGVIGVKRINIKRGTSFIATKHIVLTFNPLTPSGPQNLTTFVYGGFVDIWIREMDSAAFSPFLLTVGGRKSTEA</sequence>
<dbReference type="EMBL" id="BGPR01000773">
    <property type="protein sequence ID" value="GBM35022.1"/>
    <property type="molecule type" value="Genomic_DNA"/>
</dbReference>
<evidence type="ECO:0000313" key="1">
    <source>
        <dbReference type="EMBL" id="GBM35022.1"/>
    </source>
</evidence>
<protein>
    <submittedName>
        <fullName evidence="1">Uncharacterized protein</fullName>
    </submittedName>
</protein>
<organism evidence="1 2">
    <name type="scientific">Araneus ventricosus</name>
    <name type="common">Orbweaver spider</name>
    <name type="synonym">Epeira ventricosa</name>
    <dbReference type="NCBI Taxonomy" id="182803"/>
    <lineage>
        <taxon>Eukaryota</taxon>
        <taxon>Metazoa</taxon>
        <taxon>Ecdysozoa</taxon>
        <taxon>Arthropoda</taxon>
        <taxon>Chelicerata</taxon>
        <taxon>Arachnida</taxon>
        <taxon>Araneae</taxon>
        <taxon>Araneomorphae</taxon>
        <taxon>Entelegynae</taxon>
        <taxon>Araneoidea</taxon>
        <taxon>Araneidae</taxon>
        <taxon>Araneus</taxon>
    </lineage>
</organism>
<keyword evidence="2" id="KW-1185">Reference proteome</keyword>
<reference evidence="1 2" key="1">
    <citation type="journal article" date="2019" name="Sci. Rep.">
        <title>Orb-weaving spider Araneus ventricosus genome elucidates the spidroin gene catalogue.</title>
        <authorList>
            <person name="Kono N."/>
            <person name="Nakamura H."/>
            <person name="Ohtoshi R."/>
            <person name="Moran D.A.P."/>
            <person name="Shinohara A."/>
            <person name="Yoshida Y."/>
            <person name="Fujiwara M."/>
            <person name="Mori M."/>
            <person name="Tomita M."/>
            <person name="Arakawa K."/>
        </authorList>
    </citation>
    <scope>NUCLEOTIDE SEQUENCE [LARGE SCALE GENOMIC DNA]</scope>
</reference>
<evidence type="ECO:0000313" key="2">
    <source>
        <dbReference type="Proteomes" id="UP000499080"/>
    </source>
</evidence>
<accession>A0A4Y2F0F0</accession>
<dbReference type="Proteomes" id="UP000499080">
    <property type="component" value="Unassembled WGS sequence"/>
</dbReference>
<gene>
    <name evidence="1" type="ORF">AVEN_240378_1</name>
</gene>
<comment type="caution">
    <text evidence="1">The sequence shown here is derived from an EMBL/GenBank/DDBJ whole genome shotgun (WGS) entry which is preliminary data.</text>
</comment>
<dbReference type="AlphaFoldDB" id="A0A4Y2F0F0"/>
<proteinExistence type="predicted"/>